<feature type="transmembrane region" description="Helical" evidence="1">
    <location>
        <begin position="71"/>
        <end position="91"/>
    </location>
</feature>
<feature type="transmembrane region" description="Helical" evidence="1">
    <location>
        <begin position="32"/>
        <end position="51"/>
    </location>
</feature>
<comment type="caution">
    <text evidence="2">The sequence shown here is derived from an EMBL/GenBank/DDBJ whole genome shotgun (WGS) entry which is preliminary data.</text>
</comment>
<name>A0ABV6E2C0_9ACTN</name>
<evidence type="ECO:0000256" key="1">
    <source>
        <dbReference type="SAM" id="Phobius"/>
    </source>
</evidence>
<keyword evidence="1" id="KW-0812">Transmembrane</keyword>
<feature type="transmembrane region" description="Helical" evidence="1">
    <location>
        <begin position="6"/>
        <end position="25"/>
    </location>
</feature>
<dbReference type="Proteomes" id="UP001589698">
    <property type="component" value="Unassembled WGS sequence"/>
</dbReference>
<reference evidence="2 3" key="1">
    <citation type="submission" date="2024-09" db="EMBL/GenBank/DDBJ databases">
        <authorList>
            <person name="Sun Q."/>
            <person name="Mori K."/>
        </authorList>
    </citation>
    <scope>NUCLEOTIDE SEQUENCE [LARGE SCALE GENOMIC DNA]</scope>
    <source>
        <strain evidence="2 3">CCM 8654</strain>
    </source>
</reference>
<proteinExistence type="predicted"/>
<keyword evidence="1" id="KW-0472">Membrane</keyword>
<dbReference type="RefSeq" id="WP_378518896.1">
    <property type="nucleotide sequence ID" value="NZ_CBCSDI010000008.1"/>
</dbReference>
<feature type="transmembrane region" description="Helical" evidence="1">
    <location>
        <begin position="121"/>
        <end position="138"/>
    </location>
</feature>
<evidence type="ECO:0000313" key="2">
    <source>
        <dbReference type="EMBL" id="MFC0223140.1"/>
    </source>
</evidence>
<dbReference type="EMBL" id="JBHLXH010000001">
    <property type="protein sequence ID" value="MFC0223140.1"/>
    <property type="molecule type" value="Genomic_DNA"/>
</dbReference>
<feature type="transmembrane region" description="Helical" evidence="1">
    <location>
        <begin position="98"/>
        <end position="115"/>
    </location>
</feature>
<evidence type="ECO:0000313" key="3">
    <source>
        <dbReference type="Proteomes" id="UP001589698"/>
    </source>
</evidence>
<gene>
    <name evidence="2" type="ORF">ACFFJG_11675</name>
</gene>
<keyword evidence="1" id="KW-1133">Transmembrane helix</keyword>
<protein>
    <submittedName>
        <fullName evidence="2">Uncharacterized protein</fullName>
    </submittedName>
</protein>
<keyword evidence="3" id="KW-1185">Reference proteome</keyword>
<sequence length="151" mass="15506">MQPDLGDVPVGAGRLVVVLAVGSWLPPGSRLAAALVLVGMVGACGNAAYGWDAIHVSLGDAPLVDQPGAAALIKPIGLFFPLSLALVAWALARLGHRWQAALVLVATLAWPVAHIGNVATLAVLVNVALVVALGSLVWDRSTQRSAQRSSR</sequence>
<organism evidence="2 3">
    <name type="scientific">Nocardioides zeicaulis</name>
    <dbReference type="NCBI Taxonomy" id="1776857"/>
    <lineage>
        <taxon>Bacteria</taxon>
        <taxon>Bacillati</taxon>
        <taxon>Actinomycetota</taxon>
        <taxon>Actinomycetes</taxon>
        <taxon>Propionibacteriales</taxon>
        <taxon>Nocardioidaceae</taxon>
        <taxon>Nocardioides</taxon>
    </lineage>
</organism>
<accession>A0ABV6E2C0</accession>